<name>L0K530_HALHC</name>
<dbReference type="eggNOG" id="COG1683">
    <property type="taxonomic scope" value="Bacteria"/>
</dbReference>
<dbReference type="Pfam" id="PF04463">
    <property type="entry name" value="2-thiour_desulf"/>
    <property type="match status" value="1"/>
</dbReference>
<dbReference type="PATRIC" id="fig|748449.3.peg.339"/>
<evidence type="ECO:0000313" key="2">
    <source>
        <dbReference type="Proteomes" id="UP000010880"/>
    </source>
</evidence>
<organism evidence="1 2">
    <name type="scientific">Halobacteroides halobius (strain ATCC 35273 / DSM 5150 / MD-1)</name>
    <dbReference type="NCBI Taxonomy" id="748449"/>
    <lineage>
        <taxon>Bacteria</taxon>
        <taxon>Bacillati</taxon>
        <taxon>Bacillota</taxon>
        <taxon>Clostridia</taxon>
        <taxon>Halanaerobiales</taxon>
        <taxon>Halobacteroidaceae</taxon>
        <taxon>Halobacteroides</taxon>
    </lineage>
</organism>
<dbReference type="InterPro" id="IPR007553">
    <property type="entry name" value="2-thiour_desulf"/>
</dbReference>
<evidence type="ECO:0000313" key="1">
    <source>
        <dbReference type="EMBL" id="AGB40362.1"/>
    </source>
</evidence>
<dbReference type="STRING" id="748449.Halha_0360"/>
<dbReference type="PANTHER" id="PTHR30087">
    <property type="entry name" value="INNER MEMBRANE PROTEIN"/>
    <property type="match status" value="1"/>
</dbReference>
<proteinExistence type="predicted"/>
<accession>L0K530</accession>
<sequence length="152" mass="16413">MILVSACLLGQNCKYNGGNNNNPKLQKLFKQEEIIPVCPEKLGGLAIPRPPAEIKGGRGEDVLRGQAKVVNKLGADITQEFIKGAQKTLKIAKQNDCKLAILKARSPSCGSQKIYDGSFVGEKKKGQGITAALLAQEGIKIINEEELNKLEE</sequence>
<dbReference type="Proteomes" id="UP000010880">
    <property type="component" value="Chromosome"/>
</dbReference>
<dbReference type="AlphaFoldDB" id="L0K530"/>
<protein>
    <submittedName>
        <fullName evidence="1">Uncharacterized protein</fullName>
    </submittedName>
</protein>
<dbReference type="RefSeq" id="WP_015326088.1">
    <property type="nucleotide sequence ID" value="NC_019978.1"/>
</dbReference>
<gene>
    <name evidence="1" type="ordered locus">Halha_0360</name>
</gene>
<keyword evidence="2" id="KW-1185">Reference proteome</keyword>
<dbReference type="HOGENOM" id="CLU_076318_1_1_9"/>
<dbReference type="KEGG" id="hhl:Halha_0360"/>
<dbReference type="OrthoDB" id="9797779at2"/>
<dbReference type="PANTHER" id="PTHR30087:SF1">
    <property type="entry name" value="HYPOTHETICAL CYTOSOLIC PROTEIN"/>
    <property type="match status" value="1"/>
</dbReference>
<reference evidence="2" key="1">
    <citation type="submission" date="2012-02" db="EMBL/GenBank/DDBJ databases">
        <title>The complete genome of Halobacteroides halobius DSM 5150.</title>
        <authorList>
            <person name="Lucas S."/>
            <person name="Copeland A."/>
            <person name="Lapidus A."/>
            <person name="Glavina del Rio T."/>
            <person name="Dalin E."/>
            <person name="Tice H."/>
            <person name="Bruce D."/>
            <person name="Goodwin L."/>
            <person name="Pitluck S."/>
            <person name="Peters L."/>
            <person name="Mikhailova N."/>
            <person name="Gu W."/>
            <person name="Kyrpides N."/>
            <person name="Mavromatis K."/>
            <person name="Ivanova N."/>
            <person name="Brettin T."/>
            <person name="Detter J.C."/>
            <person name="Han C."/>
            <person name="Larimer F."/>
            <person name="Land M."/>
            <person name="Hauser L."/>
            <person name="Markowitz V."/>
            <person name="Cheng J.-F."/>
            <person name="Hugenholtz P."/>
            <person name="Woyke T."/>
            <person name="Wu D."/>
            <person name="Tindall B."/>
            <person name="Pomrenke H."/>
            <person name="Brambilla E."/>
            <person name="Klenk H.-P."/>
            <person name="Eisen J.A."/>
        </authorList>
    </citation>
    <scope>NUCLEOTIDE SEQUENCE [LARGE SCALE GENOMIC DNA]</scope>
    <source>
        <strain evidence="2">ATCC 35273 / DSM 5150 / MD-1</strain>
    </source>
</reference>
<dbReference type="EMBL" id="CP003359">
    <property type="protein sequence ID" value="AGB40362.1"/>
    <property type="molecule type" value="Genomic_DNA"/>
</dbReference>